<dbReference type="EMBL" id="JAULJE010000016">
    <property type="protein sequence ID" value="KAK1333839.1"/>
    <property type="molecule type" value="Genomic_DNA"/>
</dbReference>
<keyword evidence="4" id="KW-1185">Reference proteome</keyword>
<keyword evidence="2" id="KW-0732">Signal</keyword>
<name>A0AA40LJB1_CNENI</name>
<accession>A0AA40LJB1</accession>
<feature type="signal peptide" evidence="2">
    <location>
        <begin position="1"/>
        <end position="21"/>
    </location>
</feature>
<evidence type="ECO:0000313" key="3">
    <source>
        <dbReference type="EMBL" id="KAK1333839.1"/>
    </source>
</evidence>
<sequence>MDAKIVAVLALVLAALCLSDGECARGGGRAGTWLQARLRAPGSARGRDSSSSAPPGADPVQTAPFAGALPPGAASSPARSLAPGTALCTSRARSGVLQDNW</sequence>
<comment type="caution">
    <text evidence="3">The sequence shown here is derived from an EMBL/GenBank/DDBJ whole genome shotgun (WGS) entry which is preliminary data.</text>
</comment>
<evidence type="ECO:0000313" key="4">
    <source>
        <dbReference type="Proteomes" id="UP001177744"/>
    </source>
</evidence>
<feature type="chain" id="PRO_5041433370" evidence="2">
    <location>
        <begin position="22"/>
        <end position="101"/>
    </location>
</feature>
<protein>
    <submittedName>
        <fullName evidence="3">Uncharacterized protein</fullName>
    </submittedName>
</protein>
<proteinExistence type="predicted"/>
<evidence type="ECO:0000256" key="2">
    <source>
        <dbReference type="SAM" id="SignalP"/>
    </source>
</evidence>
<reference evidence="3" key="1">
    <citation type="submission" date="2023-06" db="EMBL/GenBank/DDBJ databases">
        <title>Reference genome for the Northern bat (Eptesicus nilssonii), a most northern bat species.</title>
        <authorList>
            <person name="Laine V.N."/>
            <person name="Pulliainen A.T."/>
            <person name="Lilley T.M."/>
        </authorList>
    </citation>
    <scope>NUCLEOTIDE SEQUENCE</scope>
    <source>
        <strain evidence="3">BLF_Eptnil</strain>
        <tissue evidence="3">Kidney</tissue>
    </source>
</reference>
<gene>
    <name evidence="3" type="ORF">QTO34_006227</name>
</gene>
<organism evidence="3 4">
    <name type="scientific">Cnephaeus nilssonii</name>
    <name type="common">Northern bat</name>
    <name type="synonym">Eptesicus nilssonii</name>
    <dbReference type="NCBI Taxonomy" id="3371016"/>
    <lineage>
        <taxon>Eukaryota</taxon>
        <taxon>Metazoa</taxon>
        <taxon>Chordata</taxon>
        <taxon>Craniata</taxon>
        <taxon>Vertebrata</taxon>
        <taxon>Euteleostomi</taxon>
        <taxon>Mammalia</taxon>
        <taxon>Eutheria</taxon>
        <taxon>Laurasiatheria</taxon>
        <taxon>Chiroptera</taxon>
        <taxon>Yangochiroptera</taxon>
        <taxon>Vespertilionidae</taxon>
        <taxon>Cnephaeus</taxon>
    </lineage>
</organism>
<evidence type="ECO:0000256" key="1">
    <source>
        <dbReference type="SAM" id="MobiDB-lite"/>
    </source>
</evidence>
<feature type="region of interest" description="Disordered" evidence="1">
    <location>
        <begin position="39"/>
        <end position="82"/>
    </location>
</feature>
<dbReference type="Proteomes" id="UP001177744">
    <property type="component" value="Unassembled WGS sequence"/>
</dbReference>
<dbReference type="AlphaFoldDB" id="A0AA40LJB1"/>